<dbReference type="PANTHER" id="PTHR36944">
    <property type="entry name" value="PROTEIN CBG02791-RELATED"/>
    <property type="match status" value="1"/>
</dbReference>
<dbReference type="Proteomes" id="UP001201812">
    <property type="component" value="Unassembled WGS sequence"/>
</dbReference>
<proteinExistence type="predicted"/>
<sequence length="308" mass="35442">MGESSDVTIGKDRHNLKKSTFTEEYIEELRESNRLRRRYKRDFMYASGAGNETDPQCFQQCNDAWKQTFESKFQINSSDFYDFPFHPKILDYAKFVEYCEMADRQTQCFIEKCNDESADRVFSPANFLCHFKRNQFAQARPCLEESEPLTFLKCDQKCHSDAVQALNAKAASKSNDKIKVLDEAGIKRSTGDNTDTSRAQIGKVFATTELDNYENELNLLCSFQDCYKSCHETIISQVCSPALADIALDLVATYVHWHAADVYDWHLVTENTDRLPSSCARLANMQDSIHRNKNEHKDPILKIIQNVS</sequence>
<keyword evidence="2" id="KW-1185">Reference proteome</keyword>
<organism evidence="1 2">
    <name type="scientific">Ditylenchus destructor</name>
    <dbReference type="NCBI Taxonomy" id="166010"/>
    <lineage>
        <taxon>Eukaryota</taxon>
        <taxon>Metazoa</taxon>
        <taxon>Ecdysozoa</taxon>
        <taxon>Nematoda</taxon>
        <taxon>Chromadorea</taxon>
        <taxon>Rhabditida</taxon>
        <taxon>Tylenchina</taxon>
        <taxon>Tylenchomorpha</taxon>
        <taxon>Sphaerularioidea</taxon>
        <taxon>Anguinidae</taxon>
        <taxon>Anguininae</taxon>
        <taxon>Ditylenchus</taxon>
    </lineage>
</organism>
<evidence type="ECO:0000313" key="2">
    <source>
        <dbReference type="Proteomes" id="UP001201812"/>
    </source>
</evidence>
<evidence type="ECO:0000313" key="1">
    <source>
        <dbReference type="EMBL" id="KAI1705372.1"/>
    </source>
</evidence>
<dbReference type="PANTHER" id="PTHR36944:SF2">
    <property type="entry name" value="CPG4 DOMAIN-CONTAINING PROTEIN"/>
    <property type="match status" value="1"/>
</dbReference>
<reference evidence="1" key="1">
    <citation type="submission" date="2022-01" db="EMBL/GenBank/DDBJ databases">
        <title>Genome Sequence Resource for Two Populations of Ditylenchus destructor, the Migratory Endoparasitic Phytonematode.</title>
        <authorList>
            <person name="Zhang H."/>
            <person name="Lin R."/>
            <person name="Xie B."/>
        </authorList>
    </citation>
    <scope>NUCLEOTIDE SEQUENCE</scope>
    <source>
        <strain evidence="1">BazhouSP</strain>
    </source>
</reference>
<dbReference type="AlphaFoldDB" id="A0AAD4MSI3"/>
<protein>
    <submittedName>
        <fullName evidence="1">Uncharacterized protein</fullName>
    </submittedName>
</protein>
<accession>A0AAD4MSI3</accession>
<comment type="caution">
    <text evidence="1">The sequence shown here is derived from an EMBL/GenBank/DDBJ whole genome shotgun (WGS) entry which is preliminary data.</text>
</comment>
<gene>
    <name evidence="1" type="ORF">DdX_13687</name>
</gene>
<dbReference type="EMBL" id="JAKKPZ010000057">
    <property type="protein sequence ID" value="KAI1705372.1"/>
    <property type="molecule type" value="Genomic_DNA"/>
</dbReference>
<name>A0AAD4MSI3_9BILA</name>